<dbReference type="Gene3D" id="3.90.1600.10">
    <property type="entry name" value="Palm domain of DNA polymerase"/>
    <property type="match status" value="1"/>
</dbReference>
<organism evidence="1 2">
    <name type="scientific">Trachymyrmex cornetzi</name>
    <dbReference type="NCBI Taxonomy" id="471704"/>
    <lineage>
        <taxon>Eukaryota</taxon>
        <taxon>Metazoa</taxon>
        <taxon>Ecdysozoa</taxon>
        <taxon>Arthropoda</taxon>
        <taxon>Hexapoda</taxon>
        <taxon>Insecta</taxon>
        <taxon>Pterygota</taxon>
        <taxon>Neoptera</taxon>
        <taxon>Endopterygota</taxon>
        <taxon>Hymenoptera</taxon>
        <taxon>Apocrita</taxon>
        <taxon>Aculeata</taxon>
        <taxon>Formicoidea</taxon>
        <taxon>Formicidae</taxon>
        <taxon>Myrmicinae</taxon>
        <taxon>Trachymyrmex</taxon>
    </lineage>
</organism>
<sequence length="634" mass="73949">MENHERVERELLEQCDQVATLAGCFAWLQRCDECIEQLEELCRTKRPRLAVGQRRSAEAKIARLAGAKSQLERRFMHVGGEYAGSGYASGNERSLVWREIEAAFESRIATGAVINYNHIEPRRFLEDAGDIVLERVRDAVERHGSVKVNTAFNGEFATKDKRANKSIITKNSEIYRCTDMREDKHVNVLYLQDPRDDNVGHFAWIKDLSRLVNSQLTRKEHKKYFCDRFIDSFKFLSTSLEKLASYLDKNKLQIVRSEFTTLSDEEFELLTRKGIFPYEYIDCVEKLQDTRLPSRESFFSSLTGDTVSESDYAHIHYRNLQQCTRHGLRVTKIHRILQFAQSLWLRDYIELNTKFRTVAKNEFEKNLYKLMNNAVFGKTTENVRNHVDVKLVTKWDGRYGAEAMIAKPNFHSRSVFAENLIAVELRKLEVKFNKPIYVGMCILDISKVCLYEFHHEYMSPMYRDKCKIMYTDTDSLIYRIECDDAYETMKRDIARFDTSDYPADNVYGMPLVNKKVPGLMKDENNGMIMTEFVGLRAKMYAVRVDGKKDTKKVKGVKSNVVARTITFDDYTRCLNEEIEMTRRQSCIRSKLHEVYTISESKIALSPYDDTSYPTRRRRYYGDIGGYLCNICIIQ</sequence>
<protein>
    <recommendedName>
        <fullName evidence="3">DNA-directed DNA polymerase</fullName>
    </recommendedName>
</protein>
<keyword evidence="2" id="KW-1185">Reference proteome</keyword>
<reference evidence="1 2" key="1">
    <citation type="submission" date="2015-09" db="EMBL/GenBank/DDBJ databases">
        <title>Trachymyrmex cornetzi WGS genome.</title>
        <authorList>
            <person name="Nygaard S."/>
            <person name="Hu H."/>
            <person name="Boomsma J."/>
            <person name="Zhang G."/>
        </authorList>
    </citation>
    <scope>NUCLEOTIDE SEQUENCE [LARGE SCALE GENOMIC DNA]</scope>
    <source>
        <strain evidence="1">Tcor2-1</strain>
        <tissue evidence="1">Whole body</tissue>
    </source>
</reference>
<accession>A0A151JF40</accession>
<dbReference type="EMBL" id="KQ979028">
    <property type="protein sequence ID" value="KYN24342.1"/>
    <property type="molecule type" value="Genomic_DNA"/>
</dbReference>
<dbReference type="Proteomes" id="UP000078492">
    <property type="component" value="Unassembled WGS sequence"/>
</dbReference>
<dbReference type="PANTHER" id="PTHR31511">
    <property type="entry name" value="PROTEIN CBG23764"/>
    <property type="match status" value="1"/>
</dbReference>
<dbReference type="AlphaFoldDB" id="A0A151JF40"/>
<evidence type="ECO:0000313" key="1">
    <source>
        <dbReference type="EMBL" id="KYN24342.1"/>
    </source>
</evidence>
<dbReference type="STRING" id="471704.A0A151JF40"/>
<evidence type="ECO:0008006" key="3">
    <source>
        <dbReference type="Google" id="ProtNLM"/>
    </source>
</evidence>
<dbReference type="SUPFAM" id="SSF56672">
    <property type="entry name" value="DNA/RNA polymerases"/>
    <property type="match status" value="1"/>
</dbReference>
<name>A0A151JF40_9HYME</name>
<proteinExistence type="predicted"/>
<dbReference type="InterPro" id="IPR043502">
    <property type="entry name" value="DNA/RNA_pol_sf"/>
</dbReference>
<dbReference type="PANTHER" id="PTHR31511:SF12">
    <property type="entry name" value="RHO TERMINATION FACTOR N-TERMINAL DOMAIN-CONTAINING PROTEIN"/>
    <property type="match status" value="1"/>
</dbReference>
<dbReference type="GO" id="GO:0071897">
    <property type="term" value="P:DNA biosynthetic process"/>
    <property type="evidence" value="ECO:0007669"/>
    <property type="project" value="UniProtKB-ARBA"/>
</dbReference>
<dbReference type="InterPro" id="IPR023211">
    <property type="entry name" value="DNA_pol_palm_dom_sf"/>
</dbReference>
<gene>
    <name evidence="1" type="ORF">ALC57_04058</name>
</gene>
<evidence type="ECO:0000313" key="2">
    <source>
        <dbReference type="Proteomes" id="UP000078492"/>
    </source>
</evidence>